<keyword evidence="2" id="KW-1185">Reference proteome</keyword>
<reference evidence="2" key="1">
    <citation type="journal article" date="2022" name="Mol. Ecol. Resour.">
        <title>The genomes of chicory, endive, great burdock and yacon provide insights into Asteraceae palaeo-polyploidization history and plant inulin production.</title>
        <authorList>
            <person name="Fan W."/>
            <person name="Wang S."/>
            <person name="Wang H."/>
            <person name="Wang A."/>
            <person name="Jiang F."/>
            <person name="Liu H."/>
            <person name="Zhao H."/>
            <person name="Xu D."/>
            <person name="Zhang Y."/>
        </authorList>
    </citation>
    <scope>NUCLEOTIDE SEQUENCE [LARGE SCALE GENOMIC DNA]</scope>
    <source>
        <strain evidence="2">cv. Niubang</strain>
    </source>
</reference>
<accession>A0ACB8YKY1</accession>
<name>A0ACB8YKY1_ARCLA</name>
<sequence>MCQRRWMELLTDYDYKIEYHPGKANVVADALSRKEMSENLMMVATRSEVTPTLLEEIKRFQVEVLRSENLKAERVVGLISSLIENNNGLKCYSGRIWVPRLGDLRTIILAEAHKSKYSIHPGTNKMYGYLRLDYWWPGLKKDIAHYVERCLTCLQVKMEHQRPYGKLQPLEIPVWKWEQITMDFVTKLPRTPKGYDAIWVIVDRLTKSAHFLPIKETYSKERLTRLYIDEIVVRHGVTLSIVSDRDSRFPSNFWKSSWENHFPLIEFAYNNSYRASIKVCLYEMLYERKCRTPLCWNEVGERQLVGPELVQLIADKIVQVRERLKVAHDRQKSYVEKRIKDIEFQIGDRVMLKIDCRAKIEFLELQVKNSLDPKNSLKKNSLREELASLKELAEDLNSVDKMTSKDALSIETDVKPPVLFKEGPMVPPTVQIPNDESSDSEDGDEDRVQKMKTVPKDFAQYSEEQKSRFKADKQARSLLLQSIPIEIYIKIDNYKWNAKKMWDQVQKMMMGSKVGNQMKVANCINSYEEFKAKDSESLEETYERFVLLLNELSKNKVKKKQIENNFKFLSIMQPE</sequence>
<dbReference type="Proteomes" id="UP001055879">
    <property type="component" value="Linkage Group LG12"/>
</dbReference>
<proteinExistence type="predicted"/>
<evidence type="ECO:0000313" key="2">
    <source>
        <dbReference type="Proteomes" id="UP001055879"/>
    </source>
</evidence>
<protein>
    <submittedName>
        <fullName evidence="1">Uncharacterized protein</fullName>
    </submittedName>
</protein>
<gene>
    <name evidence="1" type="ORF">L6452_35024</name>
</gene>
<comment type="caution">
    <text evidence="1">The sequence shown here is derived from an EMBL/GenBank/DDBJ whole genome shotgun (WGS) entry which is preliminary data.</text>
</comment>
<organism evidence="1 2">
    <name type="scientific">Arctium lappa</name>
    <name type="common">Greater burdock</name>
    <name type="synonym">Lappa major</name>
    <dbReference type="NCBI Taxonomy" id="4217"/>
    <lineage>
        <taxon>Eukaryota</taxon>
        <taxon>Viridiplantae</taxon>
        <taxon>Streptophyta</taxon>
        <taxon>Embryophyta</taxon>
        <taxon>Tracheophyta</taxon>
        <taxon>Spermatophyta</taxon>
        <taxon>Magnoliopsida</taxon>
        <taxon>eudicotyledons</taxon>
        <taxon>Gunneridae</taxon>
        <taxon>Pentapetalae</taxon>
        <taxon>asterids</taxon>
        <taxon>campanulids</taxon>
        <taxon>Asterales</taxon>
        <taxon>Asteraceae</taxon>
        <taxon>Carduoideae</taxon>
        <taxon>Cardueae</taxon>
        <taxon>Arctiinae</taxon>
        <taxon>Arctium</taxon>
    </lineage>
</organism>
<reference evidence="1 2" key="2">
    <citation type="journal article" date="2022" name="Mol. Ecol. Resour.">
        <title>The genomes of chicory, endive, great burdock and yacon provide insights into Asteraceae paleo-polyploidization history and plant inulin production.</title>
        <authorList>
            <person name="Fan W."/>
            <person name="Wang S."/>
            <person name="Wang H."/>
            <person name="Wang A."/>
            <person name="Jiang F."/>
            <person name="Liu H."/>
            <person name="Zhao H."/>
            <person name="Xu D."/>
            <person name="Zhang Y."/>
        </authorList>
    </citation>
    <scope>NUCLEOTIDE SEQUENCE [LARGE SCALE GENOMIC DNA]</scope>
    <source>
        <strain evidence="2">cv. Niubang</strain>
    </source>
</reference>
<dbReference type="EMBL" id="CM042058">
    <property type="protein sequence ID" value="KAI3685766.1"/>
    <property type="molecule type" value="Genomic_DNA"/>
</dbReference>
<evidence type="ECO:0000313" key="1">
    <source>
        <dbReference type="EMBL" id="KAI3685766.1"/>
    </source>
</evidence>